<dbReference type="InterPro" id="IPR043129">
    <property type="entry name" value="ATPase_NBD"/>
</dbReference>
<dbReference type="SUPFAM" id="SSF53067">
    <property type="entry name" value="Actin-like ATPase domain"/>
    <property type="match status" value="1"/>
</dbReference>
<evidence type="ECO:0000313" key="2">
    <source>
        <dbReference type="Proteomes" id="UP001302274"/>
    </source>
</evidence>
<reference evidence="1 2" key="1">
    <citation type="submission" date="2023-11" db="EMBL/GenBank/DDBJ databases">
        <title>A Novel Polar Bacteriovorax (B. antarcticus) Isolated from the Biocrust in Antarctica.</title>
        <authorList>
            <person name="Mun W."/>
            <person name="Choi S.Y."/>
            <person name="Mitchell R.J."/>
        </authorList>
    </citation>
    <scope>NUCLEOTIDE SEQUENCE [LARGE SCALE GENOMIC DNA]</scope>
    <source>
        <strain evidence="1 2">PP10</strain>
    </source>
</reference>
<dbReference type="Gene3D" id="3.30.420.40">
    <property type="match status" value="1"/>
</dbReference>
<proteinExistence type="predicted"/>
<evidence type="ECO:0000313" key="1">
    <source>
        <dbReference type="EMBL" id="MEA9356542.1"/>
    </source>
</evidence>
<accession>A0ABU5VU14</accession>
<gene>
    <name evidence="1" type="ORF">SHI21_10020</name>
</gene>
<keyword evidence="2" id="KW-1185">Reference proteome</keyword>
<dbReference type="RefSeq" id="WP_323576296.1">
    <property type="nucleotide sequence ID" value="NZ_JAYGJQ010000002.1"/>
</dbReference>
<evidence type="ECO:0008006" key="3">
    <source>
        <dbReference type="Google" id="ProtNLM"/>
    </source>
</evidence>
<organism evidence="1 2">
    <name type="scientific">Bacteriovorax antarcticus</name>
    <dbReference type="NCBI Taxonomy" id="3088717"/>
    <lineage>
        <taxon>Bacteria</taxon>
        <taxon>Pseudomonadati</taxon>
        <taxon>Bdellovibrionota</taxon>
        <taxon>Bacteriovoracia</taxon>
        <taxon>Bacteriovoracales</taxon>
        <taxon>Bacteriovoracaceae</taxon>
        <taxon>Bacteriovorax</taxon>
    </lineage>
</organism>
<dbReference type="Gene3D" id="3.30.420.200">
    <property type="match status" value="1"/>
</dbReference>
<sequence length="197" mass="22826">MHSLYVDSTSGLVIGLLDSEFKWVEYHDTNEKKPSEVIHVEIYNLIKKYNLDLKTMNFFFSAGPGSYTGMRLGEGIAQVLAWENRNVFSFLHFEVPTFVGVKKGFWVTNAFKGQVFSYNWNLEEGTSEKELINSADFKIMDTTLGYTLAADSKDFSELKNTKDLIKNSSEVIFAHVYKEKMREPPYYFRTLDEEFNK</sequence>
<dbReference type="Proteomes" id="UP001302274">
    <property type="component" value="Unassembled WGS sequence"/>
</dbReference>
<name>A0ABU5VU14_9BACT</name>
<protein>
    <recommendedName>
        <fullName evidence="3">Gcp-like domain-containing protein</fullName>
    </recommendedName>
</protein>
<comment type="caution">
    <text evidence="1">The sequence shown here is derived from an EMBL/GenBank/DDBJ whole genome shotgun (WGS) entry which is preliminary data.</text>
</comment>
<dbReference type="EMBL" id="JAYGJQ010000002">
    <property type="protein sequence ID" value="MEA9356542.1"/>
    <property type="molecule type" value="Genomic_DNA"/>
</dbReference>